<gene>
    <name evidence="3" type="ORF">IFO71_07705</name>
</gene>
<dbReference type="SMART" id="SM00327">
    <property type="entry name" value="VWA"/>
    <property type="match status" value="1"/>
</dbReference>
<protein>
    <submittedName>
        <fullName evidence="3">VWA domain-containing protein</fullName>
    </submittedName>
</protein>
<dbReference type="PROSITE" id="PS51257">
    <property type="entry name" value="PROKAR_LIPOPROTEIN"/>
    <property type="match status" value="1"/>
</dbReference>
<comment type="caution">
    <text evidence="3">The sequence shown here is derived from an EMBL/GenBank/DDBJ whole genome shotgun (WGS) entry which is preliminary data.</text>
</comment>
<dbReference type="EMBL" id="JACYTR010000010">
    <property type="protein sequence ID" value="MBD8525624.1"/>
    <property type="molecule type" value="Genomic_DNA"/>
</dbReference>
<accession>A0AAW3ZK98</accession>
<dbReference type="InterPro" id="IPR002035">
    <property type="entry name" value="VWF_A"/>
</dbReference>
<dbReference type="PROSITE" id="PS50234">
    <property type="entry name" value="VWFA"/>
    <property type="match status" value="1"/>
</dbReference>
<evidence type="ECO:0000256" key="1">
    <source>
        <dbReference type="SAM" id="SignalP"/>
    </source>
</evidence>
<dbReference type="Pfam" id="PF00092">
    <property type="entry name" value="VWA"/>
    <property type="match status" value="1"/>
</dbReference>
<dbReference type="RefSeq" id="WP_192028968.1">
    <property type="nucleotide sequence ID" value="NZ_JACYTR010000010.1"/>
</dbReference>
<dbReference type="Gene3D" id="3.40.50.410">
    <property type="entry name" value="von Willebrand factor, type A domain"/>
    <property type="match status" value="1"/>
</dbReference>
<feature type="chain" id="PRO_5043330078" evidence="1">
    <location>
        <begin position="23"/>
        <end position="630"/>
    </location>
</feature>
<dbReference type="SUPFAM" id="SSF53300">
    <property type="entry name" value="vWA-like"/>
    <property type="match status" value="1"/>
</dbReference>
<organism evidence="3 4">
    <name type="scientific">Pseudomarimonas arenosa</name>
    <dbReference type="NCBI Taxonomy" id="2774145"/>
    <lineage>
        <taxon>Bacteria</taxon>
        <taxon>Pseudomonadati</taxon>
        <taxon>Pseudomonadota</taxon>
        <taxon>Gammaproteobacteria</taxon>
        <taxon>Lysobacterales</taxon>
        <taxon>Lysobacteraceae</taxon>
        <taxon>Pseudomarimonas</taxon>
    </lineage>
</organism>
<evidence type="ECO:0000259" key="2">
    <source>
        <dbReference type="PROSITE" id="PS50234"/>
    </source>
</evidence>
<evidence type="ECO:0000313" key="3">
    <source>
        <dbReference type="EMBL" id="MBD8525624.1"/>
    </source>
</evidence>
<feature type="domain" description="VWFA" evidence="2">
    <location>
        <begin position="395"/>
        <end position="577"/>
    </location>
</feature>
<reference evidence="3 4" key="1">
    <citation type="submission" date="2020-09" db="EMBL/GenBank/DDBJ databases">
        <title>Pseudoxanthomonas sp. CAU 1598 isolated from sand of Yaerae Beach.</title>
        <authorList>
            <person name="Kim W."/>
        </authorList>
    </citation>
    <scope>NUCLEOTIDE SEQUENCE [LARGE SCALE GENOMIC DNA]</scope>
    <source>
        <strain evidence="3 4">CAU 1598</strain>
    </source>
</reference>
<dbReference type="InterPro" id="IPR036465">
    <property type="entry name" value="vWFA_dom_sf"/>
</dbReference>
<sequence>MSRSKQILAAFLLLGCCRVSFAQQLEAPASASIDSMVEITVVGDAPVRSFISALLPEAAEGSYGDYVYAKPGKLKLRMPSEPGEYELRLLGPERPYPTLSKRPIRLLIPEASLQAPEQAPIGTAVKIDWRGPSGSGEYITLVPVDTPEGNYEQYQYTRGAGSGSLTLTTPSEPGSYELRFLSGNAYKTLARRRIEVGDIEASLELPASAAAGSTIEISWKGPGNPRDYITIVAPEAAPRDYQQYVYTKRSPVKLPVPEQAGTYEVRYLTADSSRILVRKAIEVGAVTASVESPASVEAGSEIKVAWKGPNNELDYIAVTEVGKPKSYLSYTYTKRGSPLGLAAPREAGQYEVHYLTGRDDVSLASRPLHVTPAAAVGTLRVLAANGETAGSSGPAVALILDASGSMLQKLDGTRRIDLARAALNRLVSEGLADSTRVSLRVFGHRKPDACDTELLQPLAALDRAQLSAAINAIQAKNLAKTPIADSLAAVAGDLAGVEGPAVVVLVTDGEETCDGDPEAAIRGLQAQGFDLVLNIVGFAVDEYALEQQFQAWAELGAGAYYSAKDGDALARGVLQSVRRPYLVSQAGKRVAAGFVGGEAVELKAGRYQLAIGGTTRDVEIIADQETSVRP</sequence>
<proteinExistence type="predicted"/>
<keyword evidence="1" id="KW-0732">Signal</keyword>
<dbReference type="Proteomes" id="UP000613768">
    <property type="component" value="Unassembled WGS sequence"/>
</dbReference>
<feature type="signal peptide" evidence="1">
    <location>
        <begin position="1"/>
        <end position="22"/>
    </location>
</feature>
<keyword evidence="4" id="KW-1185">Reference proteome</keyword>
<dbReference type="AlphaFoldDB" id="A0AAW3ZK98"/>
<name>A0AAW3ZK98_9GAMM</name>
<evidence type="ECO:0000313" key="4">
    <source>
        <dbReference type="Proteomes" id="UP000613768"/>
    </source>
</evidence>